<accession>A0A8J3IGQ1</accession>
<evidence type="ECO:0000313" key="2">
    <source>
        <dbReference type="Proteomes" id="UP000612362"/>
    </source>
</evidence>
<dbReference type="Proteomes" id="UP000612362">
    <property type="component" value="Unassembled WGS sequence"/>
</dbReference>
<keyword evidence="2" id="KW-1185">Reference proteome</keyword>
<comment type="caution">
    <text evidence="1">The sequence shown here is derived from an EMBL/GenBank/DDBJ whole genome shotgun (WGS) entry which is preliminary data.</text>
</comment>
<name>A0A8J3IGQ1_9CHLR</name>
<reference evidence="1" key="1">
    <citation type="submission" date="2020-10" db="EMBL/GenBank/DDBJ databases">
        <title>Taxonomic study of unclassified bacteria belonging to the class Ktedonobacteria.</title>
        <authorList>
            <person name="Yabe S."/>
            <person name="Wang C.M."/>
            <person name="Zheng Y."/>
            <person name="Sakai Y."/>
            <person name="Cavaletti L."/>
            <person name="Monciardini P."/>
            <person name="Donadio S."/>
        </authorList>
    </citation>
    <scope>NUCLEOTIDE SEQUENCE</scope>
    <source>
        <strain evidence="1">SOSP1-1</strain>
    </source>
</reference>
<proteinExistence type="predicted"/>
<evidence type="ECO:0000313" key="1">
    <source>
        <dbReference type="EMBL" id="GHO51514.1"/>
    </source>
</evidence>
<sequence>MQITPEMVTRWYAQQAYDIATARYEAENGPSLVEQNADDFIADCDLAGIQSEGDDSERYIDEQDAWGISIG</sequence>
<dbReference type="RefSeq" id="WP_220200414.1">
    <property type="nucleotide sequence ID" value="NZ_BNJF01000014.1"/>
</dbReference>
<organism evidence="1 2">
    <name type="scientific">Ktedonospora formicarum</name>
    <dbReference type="NCBI Taxonomy" id="2778364"/>
    <lineage>
        <taxon>Bacteria</taxon>
        <taxon>Bacillati</taxon>
        <taxon>Chloroflexota</taxon>
        <taxon>Ktedonobacteria</taxon>
        <taxon>Ktedonobacterales</taxon>
        <taxon>Ktedonobacteraceae</taxon>
        <taxon>Ktedonospora</taxon>
    </lineage>
</organism>
<dbReference type="AlphaFoldDB" id="A0A8J3IGQ1"/>
<dbReference type="EMBL" id="BNJF01000014">
    <property type="protein sequence ID" value="GHO51514.1"/>
    <property type="molecule type" value="Genomic_DNA"/>
</dbReference>
<gene>
    <name evidence="1" type="ORF">KSX_96770</name>
</gene>
<protein>
    <submittedName>
        <fullName evidence="1">Uncharacterized protein</fullName>
    </submittedName>
</protein>